<protein>
    <submittedName>
        <fullName evidence="1">Uncharacterized protein</fullName>
    </submittedName>
</protein>
<name>A0A0C3NVS5_PISTI</name>
<evidence type="ECO:0000313" key="2">
    <source>
        <dbReference type="Proteomes" id="UP000054217"/>
    </source>
</evidence>
<reference evidence="1 2" key="1">
    <citation type="submission" date="2014-04" db="EMBL/GenBank/DDBJ databases">
        <authorList>
            <consortium name="DOE Joint Genome Institute"/>
            <person name="Kuo A."/>
            <person name="Kohler A."/>
            <person name="Costa M.D."/>
            <person name="Nagy L.G."/>
            <person name="Floudas D."/>
            <person name="Copeland A."/>
            <person name="Barry K.W."/>
            <person name="Cichocki N."/>
            <person name="Veneault-Fourrey C."/>
            <person name="LaButti K."/>
            <person name="Lindquist E.A."/>
            <person name="Lipzen A."/>
            <person name="Lundell T."/>
            <person name="Morin E."/>
            <person name="Murat C."/>
            <person name="Sun H."/>
            <person name="Tunlid A."/>
            <person name="Henrissat B."/>
            <person name="Grigoriev I.V."/>
            <person name="Hibbett D.S."/>
            <person name="Martin F."/>
            <person name="Nordberg H.P."/>
            <person name="Cantor M.N."/>
            <person name="Hua S.X."/>
        </authorList>
    </citation>
    <scope>NUCLEOTIDE SEQUENCE [LARGE SCALE GENOMIC DNA]</scope>
    <source>
        <strain evidence="1 2">Marx 270</strain>
    </source>
</reference>
<dbReference type="HOGENOM" id="CLU_2400585_0_0_1"/>
<dbReference type="Proteomes" id="UP000054217">
    <property type="component" value="Unassembled WGS sequence"/>
</dbReference>
<accession>A0A0C3NVS5</accession>
<keyword evidence="2" id="KW-1185">Reference proteome</keyword>
<dbReference type="AlphaFoldDB" id="A0A0C3NVS5"/>
<dbReference type="EMBL" id="KN831968">
    <property type="protein sequence ID" value="KIO04965.1"/>
    <property type="molecule type" value="Genomic_DNA"/>
</dbReference>
<organism evidence="1 2">
    <name type="scientific">Pisolithus tinctorius Marx 270</name>
    <dbReference type="NCBI Taxonomy" id="870435"/>
    <lineage>
        <taxon>Eukaryota</taxon>
        <taxon>Fungi</taxon>
        <taxon>Dikarya</taxon>
        <taxon>Basidiomycota</taxon>
        <taxon>Agaricomycotina</taxon>
        <taxon>Agaricomycetes</taxon>
        <taxon>Agaricomycetidae</taxon>
        <taxon>Boletales</taxon>
        <taxon>Sclerodermatineae</taxon>
        <taxon>Pisolithaceae</taxon>
        <taxon>Pisolithus</taxon>
    </lineage>
</organism>
<sequence>MPFEDQDDYSDEQRSVLAVFVSSEITIVDCRGTWVSSFLLQPGVDPLVAIVGAPPHPPNPGSLRVGEVTDIIQSRRVFDADMQREVKGNRRNG</sequence>
<dbReference type="InParanoid" id="A0A0C3NVS5"/>
<evidence type="ECO:0000313" key="1">
    <source>
        <dbReference type="EMBL" id="KIO04965.1"/>
    </source>
</evidence>
<reference evidence="2" key="2">
    <citation type="submission" date="2015-01" db="EMBL/GenBank/DDBJ databases">
        <title>Evolutionary Origins and Diversification of the Mycorrhizal Mutualists.</title>
        <authorList>
            <consortium name="DOE Joint Genome Institute"/>
            <consortium name="Mycorrhizal Genomics Consortium"/>
            <person name="Kohler A."/>
            <person name="Kuo A."/>
            <person name="Nagy L.G."/>
            <person name="Floudas D."/>
            <person name="Copeland A."/>
            <person name="Barry K.W."/>
            <person name="Cichocki N."/>
            <person name="Veneault-Fourrey C."/>
            <person name="LaButti K."/>
            <person name="Lindquist E.A."/>
            <person name="Lipzen A."/>
            <person name="Lundell T."/>
            <person name="Morin E."/>
            <person name="Murat C."/>
            <person name="Riley R."/>
            <person name="Ohm R."/>
            <person name="Sun H."/>
            <person name="Tunlid A."/>
            <person name="Henrissat B."/>
            <person name="Grigoriev I.V."/>
            <person name="Hibbett D.S."/>
            <person name="Martin F."/>
        </authorList>
    </citation>
    <scope>NUCLEOTIDE SEQUENCE [LARGE SCALE GENOMIC DNA]</scope>
    <source>
        <strain evidence="2">Marx 270</strain>
    </source>
</reference>
<gene>
    <name evidence="1" type="ORF">M404DRAFT_529600</name>
</gene>
<proteinExistence type="predicted"/>